<dbReference type="EMBL" id="BSPB01000016">
    <property type="protein sequence ID" value="GLS14818.1"/>
    <property type="molecule type" value="Genomic_DNA"/>
</dbReference>
<dbReference type="RefSeq" id="WP_234266070.1">
    <property type="nucleotide sequence ID" value="NZ_BSPB01000016.1"/>
</dbReference>
<evidence type="ECO:0000256" key="2">
    <source>
        <dbReference type="SAM" id="SignalP"/>
    </source>
</evidence>
<dbReference type="PANTHER" id="PTHR33376">
    <property type="match status" value="1"/>
</dbReference>
<organism evidence="3 4">
    <name type="scientific">Hydrogenophaga electricum</name>
    <dbReference type="NCBI Taxonomy" id="1230953"/>
    <lineage>
        <taxon>Bacteria</taxon>
        <taxon>Pseudomonadati</taxon>
        <taxon>Pseudomonadota</taxon>
        <taxon>Betaproteobacteria</taxon>
        <taxon>Burkholderiales</taxon>
        <taxon>Comamonadaceae</taxon>
        <taxon>Hydrogenophaga</taxon>
    </lineage>
</organism>
<comment type="caution">
    <text evidence="3">The sequence shown here is derived from an EMBL/GenBank/DDBJ whole genome shotgun (WGS) entry which is preliminary data.</text>
</comment>
<keyword evidence="4" id="KW-1185">Reference proteome</keyword>
<feature type="signal peptide" evidence="2">
    <location>
        <begin position="1"/>
        <end position="29"/>
    </location>
</feature>
<gene>
    <name evidence="3" type="ORF">GCM10007935_22510</name>
</gene>
<dbReference type="Gene3D" id="3.40.190.170">
    <property type="entry name" value="Bacterial extracellular solute-binding protein, family 7"/>
    <property type="match status" value="1"/>
</dbReference>
<evidence type="ECO:0000256" key="1">
    <source>
        <dbReference type="ARBA" id="ARBA00022729"/>
    </source>
</evidence>
<reference evidence="4" key="1">
    <citation type="journal article" date="2019" name="Int. J. Syst. Evol. Microbiol.">
        <title>The Global Catalogue of Microorganisms (GCM) 10K type strain sequencing project: providing services to taxonomists for standard genome sequencing and annotation.</title>
        <authorList>
            <consortium name="The Broad Institute Genomics Platform"/>
            <consortium name="The Broad Institute Genome Sequencing Center for Infectious Disease"/>
            <person name="Wu L."/>
            <person name="Ma J."/>
        </authorList>
    </citation>
    <scope>NUCLEOTIDE SEQUENCE [LARGE SCALE GENOMIC DNA]</scope>
    <source>
        <strain evidence="4">NBRC 109341</strain>
    </source>
</reference>
<name>A0ABQ6C396_9BURK</name>
<feature type="chain" id="PRO_5047046467" evidence="2">
    <location>
        <begin position="30"/>
        <end position="366"/>
    </location>
</feature>
<dbReference type="InterPro" id="IPR038404">
    <property type="entry name" value="TRAP_DctP_sf"/>
</dbReference>
<sequence length="366" mass="39592">MFNRSLRKPRLSSLVLAAAGAAMAGSAAAADLTISAGLPKVHFWVGQYMEPFANAVEAATPIRFKRFYAGELVAVGRELDALKGGTIDVAAPLLAPYHEGRFALSDVTQLPTYNTSAVSVTKAFQKLLDSPVKIKGDKSFYQYEIADKGIRVWPLGATAPYVISTTGKVLQSPAELKGLPLRAGSAMHTIVLQQLGATPVTMPASQAYEALSRGTVNGLVLSVADWKSYSFQDLIKYTVTGVSIGHWESYLATTEDQWNKLPADQRQTWDRIARETALKNAEGIDRQDVEVREAAEKKGSKFVPITSLSADMQTFIAKASANTWIQWIEQTEKKGQPGKATAKLWASLVQAEGGKVPDGVAEYLAK</sequence>
<dbReference type="Pfam" id="PF03480">
    <property type="entry name" value="DctP"/>
    <property type="match status" value="1"/>
</dbReference>
<dbReference type="Proteomes" id="UP001156903">
    <property type="component" value="Unassembled WGS sequence"/>
</dbReference>
<protein>
    <submittedName>
        <fullName evidence="3">C4-dicarboxylate ABC transporter</fullName>
    </submittedName>
</protein>
<accession>A0ABQ6C396</accession>
<evidence type="ECO:0000313" key="4">
    <source>
        <dbReference type="Proteomes" id="UP001156903"/>
    </source>
</evidence>
<dbReference type="PANTHER" id="PTHR33376:SF15">
    <property type="entry name" value="BLL6794 PROTEIN"/>
    <property type="match status" value="1"/>
</dbReference>
<evidence type="ECO:0000313" key="3">
    <source>
        <dbReference type="EMBL" id="GLS14818.1"/>
    </source>
</evidence>
<dbReference type="NCBIfam" id="NF037995">
    <property type="entry name" value="TRAP_S1"/>
    <property type="match status" value="1"/>
</dbReference>
<dbReference type="InterPro" id="IPR018389">
    <property type="entry name" value="DctP_fam"/>
</dbReference>
<proteinExistence type="predicted"/>
<keyword evidence="1 2" id="KW-0732">Signal</keyword>